<dbReference type="AlphaFoldDB" id="A0A2G9YVC3"/>
<keyword evidence="6 10" id="KW-0812">Transmembrane</keyword>
<evidence type="ECO:0000256" key="3">
    <source>
        <dbReference type="ARBA" id="ARBA00007222"/>
    </source>
</evidence>
<keyword evidence="4 10" id="KW-0328">Glycosyltransferase</keyword>
<evidence type="ECO:0000256" key="5">
    <source>
        <dbReference type="ARBA" id="ARBA00022679"/>
    </source>
</evidence>
<reference evidence="14 15" key="1">
    <citation type="submission" date="2017-09" db="EMBL/GenBank/DDBJ databases">
        <title>Depth-based differentiation of microbial function through sediment-hosted aquifers and enrichment of novel symbionts in the deep terrestrial subsurface.</title>
        <authorList>
            <person name="Probst A.J."/>
            <person name="Ladd B."/>
            <person name="Jarett J.K."/>
            <person name="Geller-Mcgrath D.E."/>
            <person name="Sieber C.M."/>
            <person name="Emerson J.B."/>
            <person name="Anantharaman K."/>
            <person name="Thomas B.C."/>
            <person name="Malmstrom R."/>
            <person name="Stieglmeier M."/>
            <person name="Klingl A."/>
            <person name="Woyke T."/>
            <person name="Ryan C.M."/>
            <person name="Banfield J.F."/>
        </authorList>
    </citation>
    <scope>NUCLEOTIDE SEQUENCE [LARGE SCALE GENOMIC DNA]</scope>
    <source>
        <strain evidence="14">CG23_combo_of_CG06-09_8_20_14_all_38_19</strain>
    </source>
</reference>
<dbReference type="GO" id="GO:0012505">
    <property type="term" value="C:endomembrane system"/>
    <property type="evidence" value="ECO:0007669"/>
    <property type="project" value="UniProtKB-SubCell"/>
</dbReference>
<comment type="function">
    <text evidence="10">Protein O-mannosyltransferase that catalyzes the transfer of a single mannose residue from a polyprenol phospho-mannosyl lipidic donor to the hydroxyl group of selected serine and threonine residues in acceptor proteins.</text>
</comment>
<evidence type="ECO:0000256" key="11">
    <source>
        <dbReference type="SAM" id="MobiDB-lite"/>
    </source>
</evidence>
<evidence type="ECO:0000256" key="4">
    <source>
        <dbReference type="ARBA" id="ARBA00022676"/>
    </source>
</evidence>
<evidence type="ECO:0000256" key="6">
    <source>
        <dbReference type="ARBA" id="ARBA00022692"/>
    </source>
</evidence>
<feature type="domain" description="Protein O-mannosyl-transferase C-terminal four TM" evidence="13">
    <location>
        <begin position="306"/>
        <end position="503"/>
    </location>
</feature>
<dbReference type="EMBL" id="PCRP01000072">
    <property type="protein sequence ID" value="PIP23195.1"/>
    <property type="molecule type" value="Genomic_DNA"/>
</dbReference>
<evidence type="ECO:0000256" key="8">
    <source>
        <dbReference type="ARBA" id="ARBA00023136"/>
    </source>
</evidence>
<evidence type="ECO:0000313" key="14">
    <source>
        <dbReference type="EMBL" id="PIP23195.1"/>
    </source>
</evidence>
<dbReference type="Pfam" id="PF02366">
    <property type="entry name" value="PMT"/>
    <property type="match status" value="1"/>
</dbReference>
<dbReference type="InterPro" id="IPR027005">
    <property type="entry name" value="PMT-like"/>
</dbReference>
<evidence type="ECO:0000313" key="15">
    <source>
        <dbReference type="Proteomes" id="UP000230273"/>
    </source>
</evidence>
<dbReference type="InterPro" id="IPR032421">
    <property type="entry name" value="PMT_4TMC"/>
</dbReference>
<comment type="pathway">
    <text evidence="2 10">Protein modification; protein glycosylation.</text>
</comment>
<evidence type="ECO:0000256" key="10">
    <source>
        <dbReference type="RuleBase" id="RU367007"/>
    </source>
</evidence>
<accession>A0A2G9YVC3</accession>
<feature type="region of interest" description="Disordered" evidence="11">
    <location>
        <begin position="1"/>
        <end position="27"/>
    </location>
</feature>
<dbReference type="InterPro" id="IPR003342">
    <property type="entry name" value="ArnT-like_N"/>
</dbReference>
<feature type="transmembrane region" description="Helical" evidence="10">
    <location>
        <begin position="416"/>
        <end position="435"/>
    </location>
</feature>
<feature type="domain" description="ArnT-like N-terminal" evidence="12">
    <location>
        <begin position="43"/>
        <end position="274"/>
    </location>
</feature>
<feature type="transmembrane region" description="Helical" evidence="10">
    <location>
        <begin position="151"/>
        <end position="167"/>
    </location>
</feature>
<feature type="transmembrane region" description="Helical" evidence="10">
    <location>
        <begin position="391"/>
        <end position="410"/>
    </location>
</feature>
<keyword evidence="8 10" id="KW-0472">Membrane</keyword>
<dbReference type="Pfam" id="PF16192">
    <property type="entry name" value="PMT_4TMC"/>
    <property type="match status" value="1"/>
</dbReference>
<dbReference type="GO" id="GO:0004169">
    <property type="term" value="F:dolichyl-phosphate-mannose-protein mannosyltransferase activity"/>
    <property type="evidence" value="ECO:0007669"/>
    <property type="project" value="UniProtKB-UniRule"/>
</dbReference>
<comment type="similarity">
    <text evidence="3 10">Belongs to the glycosyltransferase 39 family.</text>
</comment>
<keyword evidence="5 10" id="KW-0808">Transferase</keyword>
<evidence type="ECO:0000256" key="2">
    <source>
        <dbReference type="ARBA" id="ARBA00004922"/>
    </source>
</evidence>
<protein>
    <recommendedName>
        <fullName evidence="9 10">Polyprenol-phosphate-mannose--protein mannosyltransferase</fullName>
        <ecNumber evidence="10">2.4.1.-</ecNumber>
    </recommendedName>
</protein>
<feature type="transmembrane region" description="Helical" evidence="10">
    <location>
        <begin position="252"/>
        <end position="271"/>
    </location>
</feature>
<dbReference type="UniPathway" id="UPA00378"/>
<evidence type="ECO:0000259" key="13">
    <source>
        <dbReference type="Pfam" id="PF16192"/>
    </source>
</evidence>
<keyword evidence="10" id="KW-1003">Cell membrane</keyword>
<evidence type="ECO:0000256" key="1">
    <source>
        <dbReference type="ARBA" id="ARBA00004127"/>
    </source>
</evidence>
<dbReference type="EC" id="2.4.1.-" evidence="10"/>
<feature type="transmembrane region" description="Helical" evidence="10">
    <location>
        <begin position="358"/>
        <end position="379"/>
    </location>
</feature>
<dbReference type="Proteomes" id="UP000230273">
    <property type="component" value="Unassembled WGS sequence"/>
</dbReference>
<comment type="subcellular location">
    <subcellularLocation>
        <location evidence="10">Cell membrane</location>
    </subcellularLocation>
    <subcellularLocation>
        <location evidence="1">Endomembrane system</location>
        <topology evidence="1">Multi-pass membrane protein</topology>
    </subcellularLocation>
</comment>
<dbReference type="GO" id="GO:0005886">
    <property type="term" value="C:plasma membrane"/>
    <property type="evidence" value="ECO:0007669"/>
    <property type="project" value="UniProtKB-SubCell"/>
</dbReference>
<organism evidence="14 15">
    <name type="scientific">Candidatus Nealsonbacteria bacterium CG23_combo_of_CG06-09_8_20_14_all_38_19</name>
    <dbReference type="NCBI Taxonomy" id="1974721"/>
    <lineage>
        <taxon>Bacteria</taxon>
        <taxon>Candidatus Nealsoniibacteriota</taxon>
    </lineage>
</organism>
<evidence type="ECO:0000256" key="7">
    <source>
        <dbReference type="ARBA" id="ARBA00022989"/>
    </source>
</evidence>
<name>A0A2G9YVC3_9BACT</name>
<keyword evidence="7 10" id="KW-1133">Transmembrane helix</keyword>
<sequence>MESCFYSPKAKKTSANPNFFGKPSRSKERGFTKRLKGKWPILILILLSFLTRFWHLESPSQVVFDEVHFGKFVSAYFTHKYYFDIHPPLGKLVIAGFAKIAGFKADFDFSHIGENFDSGSLFGLRFLPALFGSIFVVLIYFLILSLGGSKKAAFFGSFLVLFDNAFLVESKFILLDIFLMFFGFLSLYLFIIAKEKENNSKKQIILYLISAISVALGFSVKWTAFSFLGLIFILIFLDYLRNFKFKPFLAKGLIFTIVPLFVYLSVFAIHFKLLDQSGPGDAFMSPAFQKTLKGNSIGANVKPLSFIAKFAELNLQMYTSSANLKASHPDGSTWYEWPLGKKPIWYWTQSKDNLKANIYLIGNPVIWWFVIVSIPVIILNLSDKRLSRKTIFWIYILLLGFFANILPFVFMKRVVFLYHYLISLVFGILILTLFIDKDFQIPKEKEEKPYKIKKCSEKGKEIKRRDFFTFPSKGSFFLYFGYLTIVFLVFILLLPLSYGIFLPEKINNFYSSFIKFLH</sequence>
<evidence type="ECO:0000256" key="9">
    <source>
        <dbReference type="ARBA" id="ARBA00093617"/>
    </source>
</evidence>
<gene>
    <name evidence="14" type="ORF">COX36_04575</name>
</gene>
<evidence type="ECO:0000259" key="12">
    <source>
        <dbReference type="Pfam" id="PF02366"/>
    </source>
</evidence>
<proteinExistence type="inferred from homology"/>
<dbReference type="PANTHER" id="PTHR10050">
    <property type="entry name" value="DOLICHYL-PHOSPHATE-MANNOSE--PROTEIN MANNOSYLTRANSFERASE"/>
    <property type="match status" value="1"/>
</dbReference>
<feature type="transmembrane region" description="Helical" evidence="10">
    <location>
        <begin position="476"/>
        <end position="501"/>
    </location>
</feature>
<feature type="transmembrane region" description="Helical" evidence="10">
    <location>
        <begin position="173"/>
        <end position="192"/>
    </location>
</feature>
<feature type="transmembrane region" description="Helical" evidence="10">
    <location>
        <begin position="225"/>
        <end position="240"/>
    </location>
</feature>
<comment type="caution">
    <text evidence="14">The sequence shown here is derived from an EMBL/GenBank/DDBJ whole genome shotgun (WGS) entry which is preliminary data.</text>
</comment>
<feature type="transmembrane region" description="Helical" evidence="10">
    <location>
        <begin position="39"/>
        <end position="56"/>
    </location>
</feature>
<feature type="transmembrane region" description="Helical" evidence="10">
    <location>
        <begin position="126"/>
        <end position="144"/>
    </location>
</feature>